<dbReference type="FunFam" id="3.30.70.270:FF:000020">
    <property type="entry name" value="Transposon Tf2-6 polyprotein-like Protein"/>
    <property type="match status" value="1"/>
</dbReference>
<keyword evidence="5" id="KW-0511">Multifunctional enzyme</keyword>
<evidence type="ECO:0000313" key="9">
    <source>
        <dbReference type="EMBL" id="SPD09624.1"/>
    </source>
</evidence>
<dbReference type="SUPFAM" id="SSF56672">
    <property type="entry name" value="DNA/RNA polymerases"/>
    <property type="match status" value="1"/>
</dbReference>
<name>A0A2N9HDF9_FAGSY</name>
<evidence type="ECO:0000256" key="5">
    <source>
        <dbReference type="ARBA" id="ARBA00023268"/>
    </source>
</evidence>
<dbReference type="InterPro" id="IPR050951">
    <property type="entry name" value="Retrovirus_Pol_polyprotein"/>
</dbReference>
<evidence type="ECO:0000256" key="4">
    <source>
        <dbReference type="ARBA" id="ARBA00022759"/>
    </source>
</evidence>
<dbReference type="SUPFAM" id="SSF50630">
    <property type="entry name" value="Acid proteases"/>
    <property type="match status" value="1"/>
</dbReference>
<dbReference type="EMBL" id="OIVN01003223">
    <property type="protein sequence ID" value="SPD09624.1"/>
    <property type="molecule type" value="Genomic_DNA"/>
</dbReference>
<dbReference type="Pfam" id="PF17919">
    <property type="entry name" value="RT_RNaseH_2"/>
    <property type="match status" value="1"/>
</dbReference>
<keyword evidence="4" id="KW-0378">Hydrolase</keyword>
<feature type="domain" description="Retrotransposon gag" evidence="7">
    <location>
        <begin position="113"/>
        <end position="176"/>
    </location>
</feature>
<sequence length="627" mass="70695">MEQRVDQLENNVTSLLLSNQQQLLERVTEIFNKLEAMNTHREEGESSHGVRGFHHKGGNHGSQNNGSNQSYAPRLVKLDFPRFNGGEDPTSWICRAEQFFRFHETPLEDQVALASFHLEGEAQLWYQLLQQETNNIPWNVFKFGLLARYGPTQFYDYFGELTKLQQSGTVKEYQTRCDGRETADLTTAIGLARLTRPATPPYDVNSLPLSNQSGPAPIRRMKQEALESFEEPGISLHAISGVQAPETMRLRGNLHSVPTTILVDSGSTHNFISEKLATKVNLKPTNAKKISVTVTVASGDKLVSKGKCVGVRLRLKAFTVITDFYIIPLDGYDIVLGTQWLKTLGEIWWDFSKLIMRFTINNKEITLKGLSTPRNHVIEEHKLQGATCNNTLGALVQYMAIDVQQEMKLIDPRLQQLLSKFSGLFMEPTGLPPQRAHDHHIPLQDNSNPVATKPESWQDHLKHLETTLKLLEKHELYVKKEKCQFGLEEIKYLGHLISSNGVAVDSNKISAMLNWPQPTTPRAMRGFLGLTGYYRKFIQNYGKIASPLTQMLKKDSFQWSPKATVAFEQLKQAMTKAPVLALPILIKLFTIECDASRIGVGAVLSQERPIAFHSQALHGKKLKLIHL</sequence>
<keyword evidence="1" id="KW-0808">Transferase</keyword>
<dbReference type="CDD" id="cd00303">
    <property type="entry name" value="retropepsin_like"/>
    <property type="match status" value="1"/>
</dbReference>
<evidence type="ECO:0000259" key="7">
    <source>
        <dbReference type="Pfam" id="PF03732"/>
    </source>
</evidence>
<dbReference type="PANTHER" id="PTHR37984">
    <property type="entry name" value="PROTEIN CBG26694"/>
    <property type="match status" value="1"/>
</dbReference>
<feature type="region of interest" description="Disordered" evidence="6">
    <location>
        <begin position="39"/>
        <end position="70"/>
    </location>
</feature>
<feature type="compositionally biased region" description="Basic and acidic residues" evidence="6">
    <location>
        <begin position="39"/>
        <end position="48"/>
    </location>
</feature>
<dbReference type="Gene3D" id="3.30.70.270">
    <property type="match status" value="2"/>
</dbReference>
<evidence type="ECO:0000256" key="3">
    <source>
        <dbReference type="ARBA" id="ARBA00022722"/>
    </source>
</evidence>
<dbReference type="InterPro" id="IPR005162">
    <property type="entry name" value="Retrotrans_gag_dom"/>
</dbReference>
<accession>A0A2N9HDF9</accession>
<gene>
    <name evidence="9" type="ORF">FSB_LOCUS37506</name>
</gene>
<evidence type="ECO:0000256" key="6">
    <source>
        <dbReference type="SAM" id="MobiDB-lite"/>
    </source>
</evidence>
<dbReference type="InterPro" id="IPR043128">
    <property type="entry name" value="Rev_trsase/Diguanyl_cyclase"/>
</dbReference>
<proteinExistence type="predicted"/>
<keyword evidence="2" id="KW-0548">Nucleotidyltransferase</keyword>
<dbReference type="PANTHER" id="PTHR37984:SF5">
    <property type="entry name" value="PROTEIN NYNRIN-LIKE"/>
    <property type="match status" value="1"/>
</dbReference>
<protein>
    <recommendedName>
        <fullName evidence="10">Reverse transcriptase/retrotransposon-derived protein RNase H-like domain-containing protein</fullName>
    </recommendedName>
</protein>
<dbReference type="Pfam" id="PF03732">
    <property type="entry name" value="Retrotrans_gag"/>
    <property type="match status" value="1"/>
</dbReference>
<dbReference type="InterPro" id="IPR041577">
    <property type="entry name" value="RT_RNaseH_2"/>
</dbReference>
<keyword evidence="3" id="KW-0540">Nuclease</keyword>
<feature type="domain" description="Reverse transcriptase/retrotransposon-derived protein RNase H-like" evidence="8">
    <location>
        <begin position="559"/>
        <end position="622"/>
    </location>
</feature>
<feature type="compositionally biased region" description="Low complexity" evidence="6">
    <location>
        <begin position="61"/>
        <end position="70"/>
    </location>
</feature>
<dbReference type="InterPro" id="IPR021109">
    <property type="entry name" value="Peptidase_aspartic_dom_sf"/>
</dbReference>
<dbReference type="InterPro" id="IPR043502">
    <property type="entry name" value="DNA/RNA_pol_sf"/>
</dbReference>
<evidence type="ECO:0000256" key="2">
    <source>
        <dbReference type="ARBA" id="ARBA00022695"/>
    </source>
</evidence>
<reference evidence="9" key="1">
    <citation type="submission" date="2018-02" db="EMBL/GenBank/DDBJ databases">
        <authorList>
            <person name="Cohen D.B."/>
            <person name="Kent A.D."/>
        </authorList>
    </citation>
    <scope>NUCLEOTIDE SEQUENCE</scope>
</reference>
<dbReference type="AlphaFoldDB" id="A0A2N9HDF9"/>
<evidence type="ECO:0008006" key="10">
    <source>
        <dbReference type="Google" id="ProtNLM"/>
    </source>
</evidence>
<evidence type="ECO:0000256" key="1">
    <source>
        <dbReference type="ARBA" id="ARBA00022679"/>
    </source>
</evidence>
<dbReference type="Pfam" id="PF08284">
    <property type="entry name" value="RVP_2"/>
    <property type="match status" value="1"/>
</dbReference>
<dbReference type="GO" id="GO:0004519">
    <property type="term" value="F:endonuclease activity"/>
    <property type="evidence" value="ECO:0007669"/>
    <property type="project" value="UniProtKB-KW"/>
</dbReference>
<dbReference type="GO" id="GO:0016779">
    <property type="term" value="F:nucleotidyltransferase activity"/>
    <property type="evidence" value="ECO:0007669"/>
    <property type="project" value="UniProtKB-KW"/>
</dbReference>
<organism evidence="9">
    <name type="scientific">Fagus sylvatica</name>
    <name type="common">Beechnut</name>
    <dbReference type="NCBI Taxonomy" id="28930"/>
    <lineage>
        <taxon>Eukaryota</taxon>
        <taxon>Viridiplantae</taxon>
        <taxon>Streptophyta</taxon>
        <taxon>Embryophyta</taxon>
        <taxon>Tracheophyta</taxon>
        <taxon>Spermatophyta</taxon>
        <taxon>Magnoliopsida</taxon>
        <taxon>eudicotyledons</taxon>
        <taxon>Gunneridae</taxon>
        <taxon>Pentapetalae</taxon>
        <taxon>rosids</taxon>
        <taxon>fabids</taxon>
        <taxon>Fagales</taxon>
        <taxon>Fagaceae</taxon>
        <taxon>Fagus</taxon>
    </lineage>
</organism>
<keyword evidence="4" id="KW-0255">Endonuclease</keyword>
<evidence type="ECO:0000259" key="8">
    <source>
        <dbReference type="Pfam" id="PF17919"/>
    </source>
</evidence>
<dbReference type="Gene3D" id="2.40.70.10">
    <property type="entry name" value="Acid Proteases"/>
    <property type="match status" value="1"/>
</dbReference>